<dbReference type="GO" id="GO:0016887">
    <property type="term" value="F:ATP hydrolysis activity"/>
    <property type="evidence" value="ECO:0007669"/>
    <property type="project" value="InterPro"/>
</dbReference>
<evidence type="ECO:0000256" key="5">
    <source>
        <dbReference type="ARBA" id="ARBA00022989"/>
    </source>
</evidence>
<dbReference type="PROSITE" id="PS00211">
    <property type="entry name" value="ABC_TRANSPORTER_1"/>
    <property type="match status" value="1"/>
</dbReference>
<sequence>MAQPRQANINPVTLYRRIPHFTAYILLSFTLALAVQLISLVPPLIMQRIIDVLIPAGNIRDVTVSVLFFIAIPIVMTAGNTFYKYLLAVVARRSGRALTLQAFANVLHQPMHYFDHTNSAELATFIRQETMKYVMFWLADLPQLAANMVVCVVIIGYVFAIHWLLALLLCLYFPIAFFPSNYFGKIVNGLTSRIIQANGKMAQTITDSVRSIRLVKAYQLEKRQTNRLKSALTDAIAVWSKVAFFDNLTTLWITNFVNQLIIGVIFVVAASLVIQGQMTIGGIVIILSYLAVFYANASTVLNTNYQFKKQLAEFAPLAELLHLADAETSGDQPLTDFHEVGFDHVTFHYTEERGDILKDLSLTVKKGDWVGLVGQSGAGKTTIFDLLLRFYSPQQGVVRIDQTPLAQFDLTQLRRQITLVSQDISIFPGTLRENLQLGKADATDSELLDVLAAVELEDFIATLPAGLDTPVGEEGSLLSGGQKQRLSLAQGLLRHSPILLLDEISSALDADTSAAIKDMVYRLKTAEHLTILSISHDAQFLTRCDAVYRIKDGQAVPVTV</sequence>
<dbReference type="Pfam" id="PF00005">
    <property type="entry name" value="ABC_tran"/>
    <property type="match status" value="1"/>
</dbReference>
<dbReference type="InterPro" id="IPR003439">
    <property type="entry name" value="ABC_transporter-like_ATP-bd"/>
</dbReference>
<dbReference type="InterPro" id="IPR027417">
    <property type="entry name" value="P-loop_NTPase"/>
</dbReference>
<feature type="domain" description="ABC transporter" evidence="8">
    <location>
        <begin position="340"/>
        <end position="560"/>
    </location>
</feature>
<dbReference type="InterPro" id="IPR017871">
    <property type="entry name" value="ABC_transporter-like_CS"/>
</dbReference>
<feature type="transmembrane region" description="Helical" evidence="7">
    <location>
        <begin position="280"/>
        <end position="301"/>
    </location>
</feature>
<dbReference type="GO" id="GO:0005524">
    <property type="term" value="F:ATP binding"/>
    <property type="evidence" value="ECO:0007669"/>
    <property type="project" value="UniProtKB-KW"/>
</dbReference>
<dbReference type="Gene3D" id="3.40.50.300">
    <property type="entry name" value="P-loop containing nucleotide triphosphate hydrolases"/>
    <property type="match status" value="1"/>
</dbReference>
<dbReference type="InterPro" id="IPR011527">
    <property type="entry name" value="ABC1_TM_dom"/>
</dbReference>
<dbReference type="EMBL" id="KI271601">
    <property type="protein sequence ID" value="ERL64279.1"/>
    <property type="molecule type" value="Genomic_DNA"/>
</dbReference>
<dbReference type="STRING" id="1231336.L248_1462"/>
<dbReference type="InterPro" id="IPR003593">
    <property type="entry name" value="AAA+_ATPase"/>
</dbReference>
<dbReference type="GO" id="GO:0015421">
    <property type="term" value="F:ABC-type oligopeptide transporter activity"/>
    <property type="evidence" value="ECO:0007669"/>
    <property type="project" value="TreeGrafter"/>
</dbReference>
<dbReference type="SUPFAM" id="SSF90123">
    <property type="entry name" value="ABC transporter transmembrane region"/>
    <property type="match status" value="1"/>
</dbReference>
<evidence type="ECO:0000256" key="3">
    <source>
        <dbReference type="ARBA" id="ARBA00022741"/>
    </source>
</evidence>
<dbReference type="SUPFAM" id="SSF52540">
    <property type="entry name" value="P-loop containing nucleoside triphosphate hydrolases"/>
    <property type="match status" value="1"/>
</dbReference>
<dbReference type="Gene3D" id="1.20.1560.10">
    <property type="entry name" value="ABC transporter type 1, transmembrane domain"/>
    <property type="match status" value="1"/>
</dbReference>
<feature type="transmembrane region" description="Helical" evidence="7">
    <location>
        <begin position="62"/>
        <end position="83"/>
    </location>
</feature>
<feature type="transmembrane region" description="Helical" evidence="7">
    <location>
        <begin position="134"/>
        <end position="157"/>
    </location>
</feature>
<dbReference type="PROSITE" id="PS50893">
    <property type="entry name" value="ABC_TRANSPORTER_2"/>
    <property type="match status" value="1"/>
</dbReference>
<keyword evidence="3" id="KW-0547">Nucleotide-binding</keyword>
<dbReference type="InterPro" id="IPR036640">
    <property type="entry name" value="ABC1_TM_sf"/>
</dbReference>
<dbReference type="PANTHER" id="PTHR43394">
    <property type="entry name" value="ATP-DEPENDENT PERMEASE MDL1, MITOCHONDRIAL"/>
    <property type="match status" value="1"/>
</dbReference>
<gene>
    <name evidence="10" type="ORF">L248_1462</name>
</gene>
<reference evidence="11" key="1">
    <citation type="journal article" date="2013" name="Genome Announc.">
        <title>Whole-Genome Sequencing of Lactobacillus shenzhenensis Strain LY-73T.</title>
        <authorList>
            <person name="Lin Z."/>
            <person name="Liu Z."/>
            <person name="Yang R."/>
            <person name="Zou Y."/>
            <person name="Wan D."/>
            <person name="Chen J."/>
            <person name="Guo M."/>
            <person name="Zhao J."/>
            <person name="Fang C."/>
            <person name="Yang R."/>
            <person name="Liu F."/>
        </authorList>
    </citation>
    <scope>NUCLEOTIDE SEQUENCE [LARGE SCALE GENOMIC DNA]</scope>
    <source>
        <strain evidence="11">LY-73</strain>
    </source>
</reference>
<keyword evidence="6 7" id="KW-0472">Membrane</keyword>
<protein>
    <recommendedName>
        <fullName evidence="12">ABC transporter ATP-binding protein</fullName>
    </recommendedName>
</protein>
<feature type="domain" description="ABC transmembrane type-1" evidence="9">
    <location>
        <begin position="26"/>
        <end position="309"/>
    </location>
</feature>
<dbReference type="InterPro" id="IPR039421">
    <property type="entry name" value="Type_1_exporter"/>
</dbReference>
<evidence type="ECO:0000256" key="7">
    <source>
        <dbReference type="SAM" id="Phobius"/>
    </source>
</evidence>
<feature type="transmembrane region" description="Helical" evidence="7">
    <location>
        <begin position="251"/>
        <end position="274"/>
    </location>
</feature>
<evidence type="ECO:0000256" key="2">
    <source>
        <dbReference type="ARBA" id="ARBA00022692"/>
    </source>
</evidence>
<evidence type="ECO:0000259" key="8">
    <source>
        <dbReference type="PROSITE" id="PS50893"/>
    </source>
</evidence>
<dbReference type="SMART" id="SM00382">
    <property type="entry name" value="AAA"/>
    <property type="match status" value="1"/>
</dbReference>
<dbReference type="AlphaFoldDB" id="U4TJ88"/>
<evidence type="ECO:0000256" key="6">
    <source>
        <dbReference type="ARBA" id="ARBA00023136"/>
    </source>
</evidence>
<dbReference type="GO" id="GO:0005886">
    <property type="term" value="C:plasma membrane"/>
    <property type="evidence" value="ECO:0007669"/>
    <property type="project" value="UniProtKB-SubCell"/>
</dbReference>
<dbReference type="RefSeq" id="WP_022530476.1">
    <property type="nucleotide sequence ID" value="NZ_KI271601.1"/>
</dbReference>
<evidence type="ECO:0000313" key="11">
    <source>
        <dbReference type="Proteomes" id="UP000030647"/>
    </source>
</evidence>
<keyword evidence="5 7" id="KW-1133">Transmembrane helix</keyword>
<dbReference type="HOGENOM" id="CLU_000604_84_3_9"/>
<organism evidence="10 11">
    <name type="scientific">Schleiferilactobacillus shenzhenensis LY-73</name>
    <dbReference type="NCBI Taxonomy" id="1231336"/>
    <lineage>
        <taxon>Bacteria</taxon>
        <taxon>Bacillati</taxon>
        <taxon>Bacillota</taxon>
        <taxon>Bacilli</taxon>
        <taxon>Lactobacillales</taxon>
        <taxon>Lactobacillaceae</taxon>
        <taxon>Schleiferilactobacillus</taxon>
    </lineage>
</organism>
<feature type="transmembrane region" description="Helical" evidence="7">
    <location>
        <begin position="163"/>
        <end position="183"/>
    </location>
</feature>
<evidence type="ECO:0000256" key="4">
    <source>
        <dbReference type="ARBA" id="ARBA00022840"/>
    </source>
</evidence>
<keyword evidence="2 7" id="KW-0812">Transmembrane</keyword>
<evidence type="ECO:0000259" key="9">
    <source>
        <dbReference type="PROSITE" id="PS50929"/>
    </source>
</evidence>
<dbReference type="PANTHER" id="PTHR43394:SF1">
    <property type="entry name" value="ATP-BINDING CASSETTE SUB-FAMILY B MEMBER 10, MITOCHONDRIAL"/>
    <property type="match status" value="1"/>
</dbReference>
<dbReference type="CDD" id="cd07346">
    <property type="entry name" value="ABC_6TM_exporters"/>
    <property type="match status" value="1"/>
</dbReference>
<evidence type="ECO:0008006" key="12">
    <source>
        <dbReference type="Google" id="ProtNLM"/>
    </source>
</evidence>
<dbReference type="OrthoDB" id="1700821at2"/>
<dbReference type="PROSITE" id="PS50929">
    <property type="entry name" value="ABC_TM1F"/>
    <property type="match status" value="1"/>
</dbReference>
<dbReference type="Pfam" id="PF00664">
    <property type="entry name" value="ABC_membrane"/>
    <property type="match status" value="1"/>
</dbReference>
<keyword evidence="4" id="KW-0067">ATP-binding</keyword>
<comment type="subcellular location">
    <subcellularLocation>
        <location evidence="1">Cell membrane</location>
        <topology evidence="1">Multi-pass membrane protein</topology>
    </subcellularLocation>
</comment>
<feature type="transmembrane region" description="Helical" evidence="7">
    <location>
        <begin position="21"/>
        <end position="42"/>
    </location>
</feature>
<keyword evidence="11" id="KW-1185">Reference proteome</keyword>
<dbReference type="Proteomes" id="UP000030647">
    <property type="component" value="Unassembled WGS sequence"/>
</dbReference>
<dbReference type="eggNOG" id="COG1132">
    <property type="taxonomic scope" value="Bacteria"/>
</dbReference>
<accession>U4TJ88</accession>
<evidence type="ECO:0000256" key="1">
    <source>
        <dbReference type="ARBA" id="ARBA00004651"/>
    </source>
</evidence>
<name>U4TJ88_9LACO</name>
<proteinExistence type="predicted"/>
<evidence type="ECO:0000313" key="10">
    <source>
        <dbReference type="EMBL" id="ERL64279.1"/>
    </source>
</evidence>